<comment type="caution">
    <text evidence="1">The sequence shown here is derived from an EMBL/GenBank/DDBJ whole genome shotgun (WGS) entry which is preliminary data.</text>
</comment>
<evidence type="ECO:0008006" key="3">
    <source>
        <dbReference type="Google" id="ProtNLM"/>
    </source>
</evidence>
<organism evidence="1 2">
    <name type="scientific">Anaerotruncus massiliensis</name>
    <name type="common">ex Liu et al. 2021</name>
    <dbReference type="NCBI Taxonomy" id="2321404"/>
    <lineage>
        <taxon>Bacteria</taxon>
        <taxon>Bacillati</taxon>
        <taxon>Bacillota</taxon>
        <taxon>Clostridia</taxon>
        <taxon>Eubacteriales</taxon>
        <taxon>Oscillospiraceae</taxon>
        <taxon>Anaerotruncus</taxon>
    </lineage>
</organism>
<sequence>MKKLRTSQMTARFSSPLEAVWEAVTDNTDFSWRSDLDHIDTKPDGATFVEYPKKGSETVFTITEKQPGRLYAFHMEHAMFTGEWTGEFSKTEEDGTEVVFTERLTIRNPAVWLLSYLLMDLRGTQETYARDLRRKLGESDEKD</sequence>
<keyword evidence="2" id="KW-1185">Reference proteome</keyword>
<evidence type="ECO:0000313" key="1">
    <source>
        <dbReference type="EMBL" id="RLL14461.1"/>
    </source>
</evidence>
<accession>A0A498D472</accession>
<dbReference type="AlphaFoldDB" id="A0A498D472"/>
<proteinExistence type="predicted"/>
<name>A0A498D472_9FIRM</name>
<dbReference type="Proteomes" id="UP000276301">
    <property type="component" value="Unassembled WGS sequence"/>
</dbReference>
<evidence type="ECO:0000313" key="2">
    <source>
        <dbReference type="Proteomes" id="UP000276301"/>
    </source>
</evidence>
<protein>
    <recommendedName>
        <fullName evidence="3">SRPBCC family protein</fullName>
    </recommendedName>
</protein>
<dbReference type="InterPro" id="IPR023393">
    <property type="entry name" value="START-like_dom_sf"/>
</dbReference>
<reference evidence="1 2" key="1">
    <citation type="submission" date="2018-10" db="EMBL/GenBank/DDBJ databases">
        <title>Anaerotruncus faecis sp. nov., isolated from human feces.</title>
        <authorList>
            <person name="Wang Y.-J."/>
        </authorList>
    </citation>
    <scope>NUCLEOTIDE SEQUENCE [LARGE SCALE GENOMIC DNA]</scope>
    <source>
        <strain evidence="1 2">22A2-44</strain>
    </source>
</reference>
<dbReference type="EMBL" id="RCHT01000001">
    <property type="protein sequence ID" value="RLL14461.1"/>
    <property type="molecule type" value="Genomic_DNA"/>
</dbReference>
<gene>
    <name evidence="1" type="ORF">D4A47_00290</name>
</gene>
<dbReference type="SUPFAM" id="SSF55961">
    <property type="entry name" value="Bet v1-like"/>
    <property type="match status" value="1"/>
</dbReference>
<dbReference type="RefSeq" id="WP_121585571.1">
    <property type="nucleotide sequence ID" value="NZ_RCHT01000001.1"/>
</dbReference>
<dbReference type="Gene3D" id="3.30.530.20">
    <property type="match status" value="1"/>
</dbReference>